<organism evidence="1 2">
    <name type="scientific">Cystoisospora suis</name>
    <dbReference type="NCBI Taxonomy" id="483139"/>
    <lineage>
        <taxon>Eukaryota</taxon>
        <taxon>Sar</taxon>
        <taxon>Alveolata</taxon>
        <taxon>Apicomplexa</taxon>
        <taxon>Conoidasida</taxon>
        <taxon>Coccidia</taxon>
        <taxon>Eucoccidiorida</taxon>
        <taxon>Eimeriorina</taxon>
        <taxon>Sarcocystidae</taxon>
        <taxon>Cystoisospora</taxon>
    </lineage>
</organism>
<keyword evidence="2" id="KW-1185">Reference proteome</keyword>
<gene>
    <name evidence="1" type="ORF">CSUI_007369</name>
</gene>
<proteinExistence type="predicted"/>
<feature type="non-terminal residue" evidence="1">
    <location>
        <position position="66"/>
    </location>
</feature>
<dbReference type="EMBL" id="MIGC01003874">
    <property type="protein sequence ID" value="PHJ18807.1"/>
    <property type="molecule type" value="Genomic_DNA"/>
</dbReference>
<dbReference type="VEuPathDB" id="ToxoDB:CSUI_007369"/>
<sequence length="66" mass="7292">MAPFARGIVKPRSQKMRAILNISVEKKFPNPLCSPPPSLLDSPPSSVILKKGNPVFDQQFDTLNTQ</sequence>
<dbReference type="Proteomes" id="UP000221165">
    <property type="component" value="Unassembled WGS sequence"/>
</dbReference>
<comment type="caution">
    <text evidence="1">The sequence shown here is derived from an EMBL/GenBank/DDBJ whole genome shotgun (WGS) entry which is preliminary data.</text>
</comment>
<evidence type="ECO:0000313" key="2">
    <source>
        <dbReference type="Proteomes" id="UP000221165"/>
    </source>
</evidence>
<dbReference type="GeneID" id="94430726"/>
<dbReference type="AlphaFoldDB" id="A0A2C6KMQ2"/>
<dbReference type="RefSeq" id="XP_067920512.1">
    <property type="nucleotide sequence ID" value="XM_068067515.1"/>
</dbReference>
<protein>
    <submittedName>
        <fullName evidence="1">Uncharacterized protein</fullName>
    </submittedName>
</protein>
<evidence type="ECO:0000313" key="1">
    <source>
        <dbReference type="EMBL" id="PHJ18807.1"/>
    </source>
</evidence>
<accession>A0A2C6KMQ2</accession>
<reference evidence="1 2" key="1">
    <citation type="journal article" date="2017" name="Int. J. Parasitol.">
        <title>The genome of the protozoan parasite Cystoisospora suis and a reverse vaccinology approach to identify vaccine candidates.</title>
        <authorList>
            <person name="Palmieri N."/>
            <person name="Shrestha A."/>
            <person name="Ruttkowski B."/>
            <person name="Beck T."/>
            <person name="Vogl C."/>
            <person name="Tomley F."/>
            <person name="Blake D.P."/>
            <person name="Joachim A."/>
        </authorList>
    </citation>
    <scope>NUCLEOTIDE SEQUENCE [LARGE SCALE GENOMIC DNA]</scope>
    <source>
        <strain evidence="1 2">Wien I</strain>
    </source>
</reference>
<name>A0A2C6KMQ2_9APIC</name>